<dbReference type="EMBL" id="JAVRHK010000023">
    <property type="protein sequence ID" value="MDT0678498.1"/>
    <property type="molecule type" value="Genomic_DNA"/>
</dbReference>
<evidence type="ECO:0000313" key="2">
    <source>
        <dbReference type="Proteomes" id="UP001262582"/>
    </source>
</evidence>
<comment type="caution">
    <text evidence="1">The sequence shown here is derived from an EMBL/GenBank/DDBJ whole genome shotgun (WGS) entry which is preliminary data.</text>
</comment>
<dbReference type="Pfam" id="PF11175">
    <property type="entry name" value="DUF2961"/>
    <property type="match status" value="1"/>
</dbReference>
<gene>
    <name evidence="1" type="ORF">RM539_18105</name>
</gene>
<organism evidence="1 2">
    <name type="scientific">Autumnicola musiva</name>
    <dbReference type="NCBI Taxonomy" id="3075589"/>
    <lineage>
        <taxon>Bacteria</taxon>
        <taxon>Pseudomonadati</taxon>
        <taxon>Bacteroidota</taxon>
        <taxon>Flavobacteriia</taxon>
        <taxon>Flavobacteriales</taxon>
        <taxon>Flavobacteriaceae</taxon>
        <taxon>Autumnicola</taxon>
    </lineage>
</organism>
<dbReference type="Gene3D" id="2.60.120.1390">
    <property type="match status" value="2"/>
</dbReference>
<keyword evidence="2" id="KW-1185">Reference proteome</keyword>
<reference evidence="1 2" key="1">
    <citation type="submission" date="2023-09" db="EMBL/GenBank/DDBJ databases">
        <authorList>
            <person name="Rey-Velasco X."/>
        </authorList>
    </citation>
    <scope>NUCLEOTIDE SEQUENCE [LARGE SCALE GENOMIC DNA]</scope>
    <source>
        <strain evidence="1 2">F117</strain>
    </source>
</reference>
<dbReference type="GO" id="GO:0016787">
    <property type="term" value="F:hydrolase activity"/>
    <property type="evidence" value="ECO:0007669"/>
    <property type="project" value="UniProtKB-KW"/>
</dbReference>
<protein>
    <submittedName>
        <fullName evidence="1">Glycoside hydrolase family 172 protein</fullName>
    </submittedName>
</protein>
<dbReference type="InterPro" id="IPR021345">
    <property type="entry name" value="DUF2961"/>
</dbReference>
<evidence type="ECO:0000313" key="1">
    <source>
        <dbReference type="EMBL" id="MDT0678498.1"/>
    </source>
</evidence>
<dbReference type="RefSeq" id="WP_311504832.1">
    <property type="nucleotide sequence ID" value="NZ_JAVRHK010000023.1"/>
</dbReference>
<name>A0ABU3DBZ8_9FLAO</name>
<keyword evidence="1" id="KW-0378">Hydrolase</keyword>
<proteinExistence type="predicted"/>
<sequence>MHKHFIEIFIFFLFIFYSADFLGQERISFQSLLSEMTHRESVARFPNPEFKLGQASSYDRRSKVPKGSEWYANKDNSNFIRKETNNGRTEHVLLDEKGPDAIVRFWATFGNKTGGNGTLRFYFDDADTPEIEGDPRMILGESTLVGYPLSASEPQESTYKLRGFNLYLPLPYEKSCKITYESEFVDIKVQSPDYEAAFYNINYRSYPKGTSIETFSKEILEKNTKLVQKTNDILHTQQYVPADGTQTNKETENIRIKPGETYKMNIEGSRAINKIRFKLDAEDLSQGLRSTVVKFQFDGKKTTWSPVGDFFGTGYNVRPVRNWYQQVDAEGYLSCFWIMPFREKATIEIHNLGNQTVNLIDFELSHQTWAWDNRSLYFGTSWKNYPGLYTSKNEEHFDVNYTEIQGKGVYVGDVLTLFNTLNGWWGEGDEKIYIDGEEFPSHFGTGTEDYYGYAWSRWEKIFSHPYIGQPDGSGNMKPGYVVNLRVRGLDAIPFNNHLKLDMEMWHWFKAARIDYAPTTFYYLDPQAEVWVKPDPSGAKRKVTIVRSQLFSNKWTGKRLEAEDTKVLNGNREALIYQYNPNLEWGGILKFYGLPVQKIKFLN</sequence>
<dbReference type="Proteomes" id="UP001262582">
    <property type="component" value="Unassembled WGS sequence"/>
</dbReference>
<accession>A0ABU3DBZ8</accession>